<dbReference type="AlphaFoldDB" id="A0A0F6AHH8"/>
<gene>
    <name evidence="1" type="ORF">N479_25245</name>
</gene>
<comment type="caution">
    <text evidence="1">The sequence shown here is derived from an EMBL/GenBank/DDBJ whole genome shotgun (WGS) entry which is preliminary data.</text>
</comment>
<sequence length="56" mass="6094">MAVDLNEPFPMIPEHIDMVFDLAGALSNGALSISTAVAQSDWVIIPIYDEYKSILA</sequence>
<evidence type="ECO:0000313" key="1">
    <source>
        <dbReference type="EMBL" id="KKE85667.1"/>
    </source>
</evidence>
<accession>A0A0F6AHH8</accession>
<proteinExistence type="predicted"/>
<dbReference type="EMBL" id="AUXW01000016">
    <property type="protein sequence ID" value="KKE85667.1"/>
    <property type="molecule type" value="Genomic_DNA"/>
</dbReference>
<reference evidence="1 2" key="1">
    <citation type="journal article" date="2015" name="BMC Genomics">
        <title>Genome mining reveals unlocked bioactive potential of marine Gram-negative bacteria.</title>
        <authorList>
            <person name="Machado H."/>
            <person name="Sonnenschein E.C."/>
            <person name="Melchiorsen J."/>
            <person name="Gram L."/>
        </authorList>
    </citation>
    <scope>NUCLEOTIDE SEQUENCE [LARGE SCALE GENOMIC DNA]</scope>
    <source>
        <strain evidence="1 2">S4054</strain>
    </source>
</reference>
<dbReference type="PATRIC" id="fig|1129367.4.peg.256"/>
<evidence type="ECO:0000313" key="2">
    <source>
        <dbReference type="Proteomes" id="UP000033434"/>
    </source>
</evidence>
<protein>
    <submittedName>
        <fullName evidence="1">Uncharacterized protein</fullName>
    </submittedName>
</protein>
<name>A0A0F6AHH8_9GAMM</name>
<dbReference type="Proteomes" id="UP000033434">
    <property type="component" value="Unassembled WGS sequence"/>
</dbReference>
<dbReference type="RefSeq" id="WP_155401327.1">
    <property type="nucleotide sequence ID" value="NZ_AUXW01000016.1"/>
</dbReference>
<organism evidence="1 2">
    <name type="scientific">Pseudoalteromonas luteoviolacea S4054</name>
    <dbReference type="NCBI Taxonomy" id="1129367"/>
    <lineage>
        <taxon>Bacteria</taxon>
        <taxon>Pseudomonadati</taxon>
        <taxon>Pseudomonadota</taxon>
        <taxon>Gammaproteobacteria</taxon>
        <taxon>Alteromonadales</taxon>
        <taxon>Pseudoalteromonadaceae</taxon>
        <taxon>Pseudoalteromonas</taxon>
    </lineage>
</organism>